<organism evidence="2 3">
    <name type="scientific">Bicyclus anynana</name>
    <name type="common">Squinting bush brown butterfly</name>
    <dbReference type="NCBI Taxonomy" id="110368"/>
    <lineage>
        <taxon>Eukaryota</taxon>
        <taxon>Metazoa</taxon>
        <taxon>Ecdysozoa</taxon>
        <taxon>Arthropoda</taxon>
        <taxon>Hexapoda</taxon>
        <taxon>Insecta</taxon>
        <taxon>Pterygota</taxon>
        <taxon>Neoptera</taxon>
        <taxon>Endopterygota</taxon>
        <taxon>Lepidoptera</taxon>
        <taxon>Glossata</taxon>
        <taxon>Ditrysia</taxon>
        <taxon>Papilionoidea</taxon>
        <taxon>Nymphalidae</taxon>
        <taxon>Satyrinae</taxon>
        <taxon>Satyrini</taxon>
        <taxon>Mycalesina</taxon>
        <taxon>Bicyclus</taxon>
    </lineage>
</organism>
<dbReference type="InterPro" id="IPR010562">
    <property type="entry name" value="Haemolymph_juvenile_hormone-bd"/>
</dbReference>
<reference evidence="3" key="1">
    <citation type="submission" date="2025-08" db="UniProtKB">
        <authorList>
            <consortium name="RefSeq"/>
        </authorList>
    </citation>
    <scope>IDENTIFICATION</scope>
</reference>
<dbReference type="GeneID" id="112045454"/>
<sequence>MFRILIVGLIGYFVAESNACPASFITPCKPDDKECIRSSAEAALPRLVAGIPELGIQKLDPSTIDSVNSEQAGLKFGFKDLVITGVSKCKILDLERDTTKSTVKLTVECPLHFSGKYHLKGKLLLFEAYGDGDVEISTQKVRFIVEVKIKDIVKDGQKYWKITGFDYSYKLLDKVEINLTNLYDGDEKKAAPMLATIKDNSNAMVEEIGGDMILQLLTIYVDCVKTFIMSCPASYLEIAEYYKKSCVPVATPFIHPCKPNDQKCILSSGKAALPYLTAGVPELGLPVVDPITINEVRSDGVNLKLGFRNLKITGVTKCKIIDLSRNPERHTIKLTVECPLHAEGQYDLNGKLAFINAYGDGDFKIYTNKVSITVEIKVKDIQKNGRKHWKVTGFDYSYEMIEKVYIDLKNLFDGDEKRAKPLKDILDHSWKEIIDEVGGPMVKQVIGNYVNFVKAFFLAVPCKELEIA</sequence>
<dbReference type="PANTHER" id="PTHR11008:SF32">
    <property type="entry name" value="CIRCADIAN CLOCK-CONTROLLED PROTEIN DAYWAKE-RELATED"/>
    <property type="match status" value="1"/>
</dbReference>
<gene>
    <name evidence="3" type="primary">LOC112045454</name>
</gene>
<accession>A0ABM3LPT0</accession>
<dbReference type="InterPro" id="IPR038606">
    <property type="entry name" value="To_sf"/>
</dbReference>
<dbReference type="Pfam" id="PF06585">
    <property type="entry name" value="JHBP"/>
    <property type="match status" value="2"/>
</dbReference>
<dbReference type="SMART" id="SM00700">
    <property type="entry name" value="JHBP"/>
    <property type="match status" value="2"/>
</dbReference>
<dbReference type="Proteomes" id="UP001652582">
    <property type="component" value="Chromosome 13"/>
</dbReference>
<dbReference type="PANTHER" id="PTHR11008">
    <property type="entry name" value="PROTEIN TAKEOUT-LIKE PROTEIN"/>
    <property type="match status" value="1"/>
</dbReference>
<name>A0ABM3LPT0_BICAN</name>
<dbReference type="RefSeq" id="XP_052741078.1">
    <property type="nucleotide sequence ID" value="XM_052885118.1"/>
</dbReference>
<feature type="chain" id="PRO_5045236059" evidence="1">
    <location>
        <begin position="20"/>
        <end position="468"/>
    </location>
</feature>
<protein>
    <submittedName>
        <fullName evidence="3">Uncharacterized protein LOC112045454</fullName>
    </submittedName>
</protein>
<keyword evidence="2" id="KW-1185">Reference proteome</keyword>
<keyword evidence="1" id="KW-0732">Signal</keyword>
<evidence type="ECO:0000313" key="2">
    <source>
        <dbReference type="Proteomes" id="UP001652582"/>
    </source>
</evidence>
<evidence type="ECO:0000313" key="3">
    <source>
        <dbReference type="RefSeq" id="XP_052741078.1"/>
    </source>
</evidence>
<dbReference type="Gene3D" id="3.15.10.30">
    <property type="entry name" value="Haemolymph juvenile hormone binding protein"/>
    <property type="match status" value="2"/>
</dbReference>
<proteinExistence type="predicted"/>
<feature type="signal peptide" evidence="1">
    <location>
        <begin position="1"/>
        <end position="19"/>
    </location>
</feature>
<evidence type="ECO:0000256" key="1">
    <source>
        <dbReference type="SAM" id="SignalP"/>
    </source>
</evidence>